<dbReference type="AlphaFoldDB" id="A0A9X2SZJ8"/>
<dbReference type="RefSeq" id="WP_257941378.1">
    <property type="nucleotide sequence ID" value="NZ_JAMZEE010000066.1"/>
</dbReference>
<evidence type="ECO:0000313" key="2">
    <source>
        <dbReference type="Proteomes" id="UP001143810"/>
    </source>
</evidence>
<gene>
    <name evidence="1" type="ORF">M1B78_17435</name>
</gene>
<evidence type="ECO:0000313" key="1">
    <source>
        <dbReference type="EMBL" id="MCR6509882.1"/>
    </source>
</evidence>
<reference evidence="1" key="2">
    <citation type="submission" date="2022-04" db="EMBL/GenBank/DDBJ databases">
        <authorList>
            <person name="Fokt H."/>
            <person name="Baines J."/>
        </authorList>
    </citation>
    <scope>NUCLEOTIDE SEQUENCE</scope>
    <source>
        <strain evidence="1">KH569_7</strain>
    </source>
</reference>
<name>A0A9X2SZJ8_9BACE</name>
<protein>
    <submittedName>
        <fullName evidence="1">Uncharacterized protein</fullName>
    </submittedName>
</protein>
<dbReference type="Proteomes" id="UP001143810">
    <property type="component" value="Unassembled WGS sequence"/>
</dbReference>
<reference evidence="1" key="1">
    <citation type="journal article" date="2022" name="Arch. Microbiol.">
        <title>Bacteroides muris sp. nov. isolated from the cecum of wild-derived house mice.</title>
        <authorList>
            <person name="Fokt H."/>
            <person name="Unni R."/>
            <person name="Repnik U."/>
            <person name="Schmitz R.A."/>
            <person name="Bramkamp M."/>
            <person name="Baines J.F."/>
            <person name="Unterweger D."/>
        </authorList>
    </citation>
    <scope>NUCLEOTIDE SEQUENCE</scope>
    <source>
        <strain evidence="1">KH569_7</strain>
    </source>
</reference>
<organism evidence="1 2">
    <name type="scientific">Bacteroides muris</name>
    <name type="common">ex Fokt et al. 2023</name>
    <dbReference type="NCBI Taxonomy" id="2937417"/>
    <lineage>
        <taxon>Bacteria</taxon>
        <taxon>Pseudomonadati</taxon>
        <taxon>Bacteroidota</taxon>
        <taxon>Bacteroidia</taxon>
        <taxon>Bacteroidales</taxon>
        <taxon>Bacteroidaceae</taxon>
        <taxon>Bacteroides</taxon>
    </lineage>
</organism>
<dbReference type="EMBL" id="JAMZEE010000066">
    <property type="protein sequence ID" value="MCR6509882.1"/>
    <property type="molecule type" value="Genomic_DNA"/>
</dbReference>
<proteinExistence type="predicted"/>
<accession>A0A9X2SZJ8</accession>
<comment type="caution">
    <text evidence="1">The sequence shown here is derived from an EMBL/GenBank/DDBJ whole genome shotgun (WGS) entry which is preliminary data.</text>
</comment>
<sequence>MKNERQTAAAPVSGKYYPRKMAHGWCVAHRITACGATIERFGAKYRTYREAFERAEWMNREEARAAALREASGNGKEARP</sequence>